<reference evidence="2 3" key="1">
    <citation type="journal article" date="2023" name="Plants (Basel)">
        <title>Bridging the Gap: Combining Genomics and Transcriptomics Approaches to Understand Stylosanthes scabra, an Orphan Legume from the Brazilian Caatinga.</title>
        <authorList>
            <person name="Ferreira-Neto J.R.C."/>
            <person name="da Silva M.D."/>
            <person name="Binneck E."/>
            <person name="de Melo N.F."/>
            <person name="da Silva R.H."/>
            <person name="de Melo A.L.T.M."/>
            <person name="Pandolfi V."/>
            <person name="Bustamante F.O."/>
            <person name="Brasileiro-Vidal A.C."/>
            <person name="Benko-Iseppon A.M."/>
        </authorList>
    </citation>
    <scope>NUCLEOTIDE SEQUENCE [LARGE SCALE GENOMIC DNA]</scope>
    <source>
        <tissue evidence="2">Leaves</tissue>
    </source>
</reference>
<organism evidence="2 3">
    <name type="scientific">Stylosanthes scabra</name>
    <dbReference type="NCBI Taxonomy" id="79078"/>
    <lineage>
        <taxon>Eukaryota</taxon>
        <taxon>Viridiplantae</taxon>
        <taxon>Streptophyta</taxon>
        <taxon>Embryophyta</taxon>
        <taxon>Tracheophyta</taxon>
        <taxon>Spermatophyta</taxon>
        <taxon>Magnoliopsida</taxon>
        <taxon>eudicotyledons</taxon>
        <taxon>Gunneridae</taxon>
        <taxon>Pentapetalae</taxon>
        <taxon>rosids</taxon>
        <taxon>fabids</taxon>
        <taxon>Fabales</taxon>
        <taxon>Fabaceae</taxon>
        <taxon>Papilionoideae</taxon>
        <taxon>50 kb inversion clade</taxon>
        <taxon>dalbergioids sensu lato</taxon>
        <taxon>Dalbergieae</taxon>
        <taxon>Pterocarpus clade</taxon>
        <taxon>Stylosanthes</taxon>
    </lineage>
</organism>
<protein>
    <submittedName>
        <fullName evidence="2">Uncharacterized protein</fullName>
    </submittedName>
</protein>
<feature type="region of interest" description="Disordered" evidence="1">
    <location>
        <begin position="1"/>
        <end position="30"/>
    </location>
</feature>
<feature type="compositionally biased region" description="Polar residues" evidence="1">
    <location>
        <begin position="19"/>
        <end position="29"/>
    </location>
</feature>
<sequence>MDGAQTTLHDHRAPKDQSIVPSRQSNMAPKTQCAISVDRLLGPPHVSTKGRPTKRRLGAELDKAIKNSTRRKNKKKTEDRMKWKLKNEGMPKIIGSF</sequence>
<comment type="caution">
    <text evidence="2">The sequence shown here is derived from an EMBL/GenBank/DDBJ whole genome shotgun (WGS) entry which is preliminary data.</text>
</comment>
<name>A0ABU6UJ99_9FABA</name>
<keyword evidence="3" id="KW-1185">Reference proteome</keyword>
<dbReference type="Proteomes" id="UP001341840">
    <property type="component" value="Unassembled WGS sequence"/>
</dbReference>
<dbReference type="EMBL" id="JASCZI010121360">
    <property type="protein sequence ID" value="MED6161385.1"/>
    <property type="molecule type" value="Genomic_DNA"/>
</dbReference>
<evidence type="ECO:0000313" key="3">
    <source>
        <dbReference type="Proteomes" id="UP001341840"/>
    </source>
</evidence>
<proteinExistence type="predicted"/>
<gene>
    <name evidence="2" type="ORF">PIB30_060284</name>
</gene>
<accession>A0ABU6UJ99</accession>
<evidence type="ECO:0000313" key="2">
    <source>
        <dbReference type="EMBL" id="MED6161385.1"/>
    </source>
</evidence>
<evidence type="ECO:0000256" key="1">
    <source>
        <dbReference type="SAM" id="MobiDB-lite"/>
    </source>
</evidence>